<comment type="caution">
    <text evidence="1">The sequence shown here is derived from an EMBL/GenBank/DDBJ whole genome shotgun (WGS) entry which is preliminary data.</text>
</comment>
<evidence type="ECO:0000313" key="1">
    <source>
        <dbReference type="EMBL" id="PTR18200.1"/>
    </source>
</evidence>
<accession>A0A2T5K708</accession>
<name>A0A2T5K708_9RHOB</name>
<dbReference type="EMBL" id="QAOT01000009">
    <property type="protein sequence ID" value="PTR18200.1"/>
    <property type="molecule type" value="Genomic_DNA"/>
</dbReference>
<reference evidence="1 2" key="1">
    <citation type="submission" date="2018-04" db="EMBL/GenBank/DDBJ databases">
        <title>Genomic Encyclopedia of Type Strains, Phase III (KMG-III): the genomes of soil and plant-associated and newly described type strains.</title>
        <authorList>
            <person name="Whitman W."/>
        </authorList>
    </citation>
    <scope>NUCLEOTIDE SEQUENCE [LARGE SCALE GENOMIC DNA]</scope>
    <source>
        <strain evidence="1 2">KA25</strain>
    </source>
</reference>
<proteinExistence type="predicted"/>
<evidence type="ECO:0008006" key="3">
    <source>
        <dbReference type="Google" id="ProtNLM"/>
    </source>
</evidence>
<dbReference type="Proteomes" id="UP000244060">
    <property type="component" value="Unassembled WGS sequence"/>
</dbReference>
<sequence>MSKKKIKDDHFGHMASDLIRETFLSFLADPVLAASAIDHSKELLGQHVISLLDVIIATRKGKAYREVVLIQTAFALVTRDPDIDLTLAVEGARDCGKRLFTLLNANHVSSTKDAYQSIGKNFKNLVRGVVGEYDEFLEWTRGKGEAELRAAFDYVAANLAAMSKPVKPMPDIDQGALDFGKVVALVNDLLDRPSQGCYQQYLAAAVMEAAIEEFGAGGINGFKADTKSLNATDATSKVSGDVQIRQRGSTIEAFEVTANAWTSKAEQALVSARDGALRRIHVLASVSGGAISDTTGITGLPADISVLDLKAFLHVAMAFLQKPTRASALRSMYQLLSTKQFDLARVNDYVDALEAHGLVMK</sequence>
<keyword evidence="2" id="KW-1185">Reference proteome</keyword>
<dbReference type="AlphaFoldDB" id="A0A2T5K708"/>
<organism evidence="1 2">
    <name type="scientific">Cereibacter azotoformans</name>
    <dbReference type="NCBI Taxonomy" id="43057"/>
    <lineage>
        <taxon>Bacteria</taxon>
        <taxon>Pseudomonadati</taxon>
        <taxon>Pseudomonadota</taxon>
        <taxon>Alphaproteobacteria</taxon>
        <taxon>Rhodobacterales</taxon>
        <taxon>Paracoccaceae</taxon>
        <taxon>Cereibacter</taxon>
    </lineage>
</organism>
<protein>
    <recommendedName>
        <fullName evidence="3">Restriction endonuclease</fullName>
    </recommendedName>
</protein>
<evidence type="ECO:0000313" key="2">
    <source>
        <dbReference type="Proteomes" id="UP000244060"/>
    </source>
</evidence>
<gene>
    <name evidence="1" type="ORF">C8J28_109160</name>
</gene>